<dbReference type="PANTHER" id="PTHR10830">
    <property type="entry name" value="DOLICHYL-DIPHOSPHOOLIGOSACCHARIDE--PROTEIN GLYCOSYLTRANSFERASE 48 KDA SUBUNIT"/>
    <property type="match status" value="1"/>
</dbReference>
<name>A0A813WXB9_9BILA</name>
<keyword evidence="7 9" id="KW-1133">Transmembrane helix</keyword>
<dbReference type="InterPro" id="IPR055457">
    <property type="entry name" value="OST48_N"/>
</dbReference>
<evidence type="ECO:0000256" key="6">
    <source>
        <dbReference type="ARBA" id="ARBA00022824"/>
    </source>
</evidence>
<evidence type="ECO:0000259" key="11">
    <source>
        <dbReference type="Pfam" id="PF23358"/>
    </source>
</evidence>
<evidence type="ECO:0000256" key="2">
    <source>
        <dbReference type="ARBA" id="ARBA00004922"/>
    </source>
</evidence>
<dbReference type="Pfam" id="PF03345">
    <property type="entry name" value="OST48_N"/>
    <property type="match status" value="1"/>
</dbReference>
<dbReference type="EMBL" id="CAJNOQ010000982">
    <property type="protein sequence ID" value="CAF0857210.1"/>
    <property type="molecule type" value="Genomic_DNA"/>
</dbReference>
<feature type="domain" description="OST48 N-terminal" evidence="10">
    <location>
        <begin position="11"/>
        <end position="242"/>
    </location>
</feature>
<comment type="similarity">
    <text evidence="3 9">Belongs to the DDOST 48 kDa subunit family.</text>
</comment>
<dbReference type="Pfam" id="PF23358">
    <property type="entry name" value="OST48_MD"/>
    <property type="match status" value="1"/>
</dbReference>
<evidence type="ECO:0000256" key="9">
    <source>
        <dbReference type="RuleBase" id="RU361142"/>
    </source>
</evidence>
<dbReference type="UniPathway" id="UPA00378"/>
<evidence type="ECO:0000313" key="12">
    <source>
        <dbReference type="EMBL" id="CAF0857210.1"/>
    </source>
</evidence>
<keyword evidence="6 9" id="KW-0256">Endoplasmic reticulum</keyword>
<comment type="caution">
    <text evidence="12">The sequence shown here is derived from an EMBL/GenBank/DDBJ whole genome shotgun (WGS) entry which is preliminary data.</text>
</comment>
<proteinExistence type="inferred from homology"/>
<keyword evidence="14" id="KW-1185">Reference proteome</keyword>
<dbReference type="InterPro" id="IPR055459">
    <property type="entry name" value="OST48_MD"/>
</dbReference>
<organism evidence="12 14">
    <name type="scientific">Didymodactylos carnosus</name>
    <dbReference type="NCBI Taxonomy" id="1234261"/>
    <lineage>
        <taxon>Eukaryota</taxon>
        <taxon>Metazoa</taxon>
        <taxon>Spiralia</taxon>
        <taxon>Gnathifera</taxon>
        <taxon>Rotifera</taxon>
        <taxon>Eurotatoria</taxon>
        <taxon>Bdelloidea</taxon>
        <taxon>Philodinida</taxon>
        <taxon>Philodinidae</taxon>
        <taxon>Didymodactylos</taxon>
    </lineage>
</organism>
<dbReference type="InterPro" id="IPR005013">
    <property type="entry name" value="DDOST_48_kDa_subunit"/>
</dbReference>
<evidence type="ECO:0000256" key="8">
    <source>
        <dbReference type="ARBA" id="ARBA00023136"/>
    </source>
</evidence>
<evidence type="ECO:0000256" key="7">
    <source>
        <dbReference type="ARBA" id="ARBA00022989"/>
    </source>
</evidence>
<comment type="function">
    <text evidence="9">Subunit of the oligosaccharyl transferase (OST) complex that catalyzes the initial transfer of a defined glycan (Glc(3)Man(9)GlcNAc(2) in eukaryotes) from the lipid carrier dolichol-pyrophosphate to an asparagine residue within an Asn-X-Ser/Thr consensus motif in nascent polypeptide chains, the first step in protein N-glycosylation. N-glycosylation occurs cotranslationally and the complex associates with the Sec61 complex at the channel-forming translocon complex that mediates protein translocation across the endoplasmic reticulum (ER).</text>
</comment>
<gene>
    <name evidence="12" type="ORF">GPM918_LOCUS6392</name>
    <name evidence="13" type="ORF">SRO942_LOCUS6392</name>
</gene>
<accession>A0A813WXB9</accession>
<evidence type="ECO:0000256" key="4">
    <source>
        <dbReference type="ARBA" id="ARBA00013350"/>
    </source>
</evidence>
<dbReference type="EMBL" id="CAJOBC010000982">
    <property type="protein sequence ID" value="CAF3644925.1"/>
    <property type="molecule type" value="Genomic_DNA"/>
</dbReference>
<dbReference type="GO" id="GO:0018279">
    <property type="term" value="P:protein N-linked glycosylation via asparagine"/>
    <property type="evidence" value="ECO:0007669"/>
    <property type="project" value="UniProtKB-UniRule"/>
</dbReference>
<sequence length="403" mass="45292">MPQTHQSVDADNRGFEITYKSSDDSTLEIVKYGEYLYDNIIVFAPGTKDFGGRLDAEILAQFVDAGGNVLIAGSNVIGDAIREFSGECGIEFADDKSAVIDHLNFDSNDNGQHTLIVASTDNLINSELIVGKTKQTGAPFLFRGIGMSADQENPLLLDVLTASSTAYTANPDEQTLAEYPSTVGKRTLLVSVLQARNNARVGFVGSLEFFSNDFFEASIQTGNSKKQSRSGNQELALALTDWLFKQRGVLRSRNIHYYLLKDKSSPRYYTVKDDIMFSVQFDEFVHGKWVPFNGTDVQLEFVRIDPFVRVTMKNNGGKLESQFRIPDVYGIFKFVVDYNRIGYTHLYSATQVSVHPLWHTEYERFIASAYPYYISTFSMMAGVFLLSFLVLYHRDDIPKKKAE</sequence>
<keyword evidence="5 9" id="KW-0812">Transmembrane</keyword>
<reference evidence="12" key="1">
    <citation type="submission" date="2021-02" db="EMBL/GenBank/DDBJ databases">
        <authorList>
            <person name="Nowell W R."/>
        </authorList>
    </citation>
    <scope>NUCLEOTIDE SEQUENCE</scope>
</reference>
<evidence type="ECO:0000313" key="14">
    <source>
        <dbReference type="Proteomes" id="UP000663829"/>
    </source>
</evidence>
<evidence type="ECO:0000256" key="1">
    <source>
        <dbReference type="ARBA" id="ARBA00004115"/>
    </source>
</evidence>
<comment type="subcellular location">
    <subcellularLocation>
        <location evidence="1 9">Endoplasmic reticulum membrane</location>
        <topology evidence="1 9">Single-pass type I membrane protein</topology>
    </subcellularLocation>
</comment>
<dbReference type="GO" id="GO:0008250">
    <property type="term" value="C:oligosaccharyltransferase complex"/>
    <property type="evidence" value="ECO:0007669"/>
    <property type="project" value="TreeGrafter"/>
</dbReference>
<comment type="subunit">
    <text evidence="9">Component of the oligosaccharyltransferase (OST) complex.</text>
</comment>
<feature type="transmembrane region" description="Helical" evidence="9">
    <location>
        <begin position="370"/>
        <end position="392"/>
    </location>
</feature>
<evidence type="ECO:0000259" key="10">
    <source>
        <dbReference type="Pfam" id="PF03345"/>
    </source>
</evidence>
<comment type="pathway">
    <text evidence="2 9">Protein modification; protein glycosylation.</text>
</comment>
<protein>
    <recommendedName>
        <fullName evidence="4 9">Dolichyl-diphosphooligosaccharide--protein glycosyltransferase 48 kDa subunit</fullName>
        <shortName evidence="9">Oligosaccharyl transferase 48 kDa subunit</shortName>
    </recommendedName>
</protein>
<dbReference type="PANTHER" id="PTHR10830:SF0">
    <property type="entry name" value="DOLICHYL-DIPHOSPHOOLIGOSACCHARIDE--PROTEIN GLYCOSYLTRANSFERASE 48 KDA SUBUNIT"/>
    <property type="match status" value="1"/>
</dbReference>
<feature type="domain" description="OST48 middle" evidence="11">
    <location>
        <begin position="261"/>
        <end position="393"/>
    </location>
</feature>
<evidence type="ECO:0000256" key="3">
    <source>
        <dbReference type="ARBA" id="ARBA00008743"/>
    </source>
</evidence>
<dbReference type="OrthoDB" id="29105at2759"/>
<evidence type="ECO:0000256" key="5">
    <source>
        <dbReference type="ARBA" id="ARBA00022692"/>
    </source>
</evidence>
<dbReference type="Proteomes" id="UP000663829">
    <property type="component" value="Unassembled WGS sequence"/>
</dbReference>
<evidence type="ECO:0000313" key="13">
    <source>
        <dbReference type="EMBL" id="CAF3644925.1"/>
    </source>
</evidence>
<dbReference type="AlphaFoldDB" id="A0A813WXB9"/>
<keyword evidence="8 9" id="KW-0472">Membrane</keyword>
<dbReference type="Proteomes" id="UP000681722">
    <property type="component" value="Unassembled WGS sequence"/>
</dbReference>